<dbReference type="InterPro" id="IPR000424">
    <property type="entry name" value="Primosome_PriB/ssb"/>
</dbReference>
<sequence>MINLHIVEGRLTKNPDYRVDDKNKQVYANATLACTRNYKSREGTYESDFITIALKGKEATHFAKHCLKGYLVSITGRTQTDVVTNPNGQKQYYTKTHVMSWNLLAKAKAQTLPIQETKRPSSAFPNYHPNQSFNADIESMHLPSEEGDMI</sequence>
<keyword evidence="3" id="KW-0614">Plasmid</keyword>
<dbReference type="PROSITE" id="PS50935">
    <property type="entry name" value="SSB"/>
    <property type="match status" value="1"/>
</dbReference>
<evidence type="ECO:0000313" key="4">
    <source>
        <dbReference type="Proteomes" id="UP000595253"/>
    </source>
</evidence>
<evidence type="ECO:0000256" key="1">
    <source>
        <dbReference type="ARBA" id="ARBA00023125"/>
    </source>
</evidence>
<dbReference type="GO" id="GO:0006260">
    <property type="term" value="P:DNA replication"/>
    <property type="evidence" value="ECO:0007669"/>
    <property type="project" value="InterPro"/>
</dbReference>
<proteinExistence type="predicted"/>
<gene>
    <name evidence="3" type="ORF">LLC_26990</name>
</gene>
<dbReference type="InterPro" id="IPR011344">
    <property type="entry name" value="ssDNA-bd"/>
</dbReference>
<dbReference type="InterPro" id="IPR012340">
    <property type="entry name" value="NA-bd_OB-fold"/>
</dbReference>
<dbReference type="Gene3D" id="2.40.50.140">
    <property type="entry name" value="Nucleic acid-binding proteins"/>
    <property type="match status" value="1"/>
</dbReference>
<protein>
    <recommendedName>
        <fullName evidence="2">Single-stranded DNA-binding protein</fullName>
    </recommendedName>
</protein>
<name>A0AAD1K375_LACLC</name>
<keyword evidence="1 2" id="KW-0238">DNA-binding</keyword>
<dbReference type="EMBL" id="AP024224">
    <property type="protein sequence ID" value="BCO07459.1"/>
    <property type="molecule type" value="Genomic_DNA"/>
</dbReference>
<accession>A0AAD1K375</accession>
<evidence type="ECO:0000256" key="2">
    <source>
        <dbReference type="PIRNR" id="PIRNR002070"/>
    </source>
</evidence>
<organism evidence="3 4">
    <name type="scientific">Lactococcus lactis subsp. cremoris</name>
    <name type="common">Streptococcus cremoris</name>
    <dbReference type="NCBI Taxonomy" id="1359"/>
    <lineage>
        <taxon>Bacteria</taxon>
        <taxon>Bacillati</taxon>
        <taxon>Bacillota</taxon>
        <taxon>Bacilli</taxon>
        <taxon>Lactobacillales</taxon>
        <taxon>Streptococcaceae</taxon>
        <taxon>Lactococcus</taxon>
    </lineage>
</organism>
<dbReference type="AlphaFoldDB" id="A0AAD1K375"/>
<dbReference type="PIRSF" id="PIRSF002070">
    <property type="entry name" value="SSB"/>
    <property type="match status" value="1"/>
</dbReference>
<geneLocation type="plasmid" evidence="3 4">
    <name>pEPSC2</name>
</geneLocation>
<dbReference type="CDD" id="cd04496">
    <property type="entry name" value="SSB_OBF"/>
    <property type="match status" value="1"/>
</dbReference>
<dbReference type="RefSeq" id="WP_164717664.1">
    <property type="nucleotide sequence ID" value="NZ_AP018501.1"/>
</dbReference>
<dbReference type="Proteomes" id="UP000595253">
    <property type="component" value="Plasmid pEPSC2"/>
</dbReference>
<dbReference type="SUPFAM" id="SSF50249">
    <property type="entry name" value="Nucleic acid-binding proteins"/>
    <property type="match status" value="1"/>
</dbReference>
<dbReference type="GO" id="GO:0003697">
    <property type="term" value="F:single-stranded DNA binding"/>
    <property type="evidence" value="ECO:0007669"/>
    <property type="project" value="InterPro"/>
</dbReference>
<dbReference type="Pfam" id="PF00436">
    <property type="entry name" value="SSB"/>
    <property type="match status" value="1"/>
</dbReference>
<evidence type="ECO:0000313" key="3">
    <source>
        <dbReference type="EMBL" id="BCO07459.1"/>
    </source>
</evidence>
<reference evidence="3 4" key="1">
    <citation type="submission" date="2020-12" db="EMBL/GenBank/DDBJ databases">
        <title>Complete genome sequence of lactococcus lactis subsp. cremoris strain EPSC and strain G3-2.</title>
        <authorList>
            <person name="Kita K."/>
            <person name="Ishikawa S."/>
        </authorList>
    </citation>
    <scope>NUCLEOTIDE SEQUENCE [LARGE SCALE GENOMIC DNA]</scope>
    <source>
        <strain evidence="3 4">EPSC</strain>
        <plasmid evidence="3 4">pEPSC2</plasmid>
    </source>
</reference>